<dbReference type="InterPro" id="IPR001610">
    <property type="entry name" value="PAC"/>
</dbReference>
<dbReference type="Proteomes" id="UP001342418">
    <property type="component" value="Plasmid p1536_1"/>
</dbReference>
<dbReference type="InterPro" id="IPR013656">
    <property type="entry name" value="PAS_4"/>
</dbReference>
<evidence type="ECO:0000256" key="13">
    <source>
        <dbReference type="ARBA" id="ARBA00022840"/>
    </source>
</evidence>
<evidence type="ECO:0000256" key="3">
    <source>
        <dbReference type="ARBA" id="ARBA00021740"/>
    </source>
</evidence>
<keyword evidence="4" id="KW-0600">Photoreceptor protein</keyword>
<feature type="domain" description="PAC" evidence="18">
    <location>
        <begin position="224"/>
        <end position="275"/>
    </location>
</feature>
<evidence type="ECO:0000256" key="10">
    <source>
        <dbReference type="ARBA" id="ARBA00022737"/>
    </source>
</evidence>
<dbReference type="SMART" id="SM00091">
    <property type="entry name" value="PAS"/>
    <property type="match status" value="3"/>
</dbReference>
<evidence type="ECO:0000256" key="11">
    <source>
        <dbReference type="ARBA" id="ARBA00022741"/>
    </source>
</evidence>
<evidence type="ECO:0000256" key="15">
    <source>
        <dbReference type="ARBA" id="ARBA00023026"/>
    </source>
</evidence>
<dbReference type="PROSITE" id="PS50112">
    <property type="entry name" value="PAS"/>
    <property type="match status" value="3"/>
</dbReference>
<keyword evidence="20" id="KW-1185">Reference proteome</keyword>
<keyword evidence="7" id="KW-0285">Flavoprotein</keyword>
<feature type="domain" description="PAS" evidence="17">
    <location>
        <begin position="276"/>
        <end position="346"/>
    </location>
</feature>
<keyword evidence="19" id="KW-0614">Plasmid</keyword>
<keyword evidence="6" id="KW-0716">Sensory transduction</keyword>
<evidence type="ECO:0000256" key="5">
    <source>
        <dbReference type="ARBA" id="ARBA00022553"/>
    </source>
</evidence>
<dbReference type="EMBL" id="CP030942">
    <property type="protein sequence ID" value="UUP19691.1"/>
    <property type="molecule type" value="Genomic_DNA"/>
</dbReference>
<dbReference type="NCBIfam" id="TIGR00229">
    <property type="entry name" value="sensory_box"/>
    <property type="match status" value="3"/>
</dbReference>
<feature type="domain" description="PAS" evidence="17">
    <location>
        <begin position="153"/>
        <end position="198"/>
    </location>
</feature>
<evidence type="ECO:0000256" key="9">
    <source>
        <dbReference type="ARBA" id="ARBA00022679"/>
    </source>
</evidence>
<keyword evidence="11" id="KW-0547">Nucleotide-binding</keyword>
<dbReference type="Pfam" id="PF00989">
    <property type="entry name" value="PAS"/>
    <property type="match status" value="1"/>
</dbReference>
<dbReference type="CDD" id="cd00130">
    <property type="entry name" value="PAS"/>
    <property type="match status" value="4"/>
</dbReference>
<dbReference type="InterPro" id="IPR035965">
    <property type="entry name" value="PAS-like_dom_sf"/>
</dbReference>
<evidence type="ECO:0000256" key="4">
    <source>
        <dbReference type="ARBA" id="ARBA00022543"/>
    </source>
</evidence>
<dbReference type="PANTHER" id="PTHR41523:SF7">
    <property type="entry name" value="HISTIDINE KINASE"/>
    <property type="match status" value="1"/>
</dbReference>
<dbReference type="SMART" id="SM00086">
    <property type="entry name" value="PAC"/>
    <property type="match status" value="4"/>
</dbReference>
<reference evidence="19 20" key="1">
    <citation type="submission" date="2018-07" db="EMBL/GenBank/DDBJ databases">
        <title>Genome sequence of Nitratireductor thuwali#1536.</title>
        <authorList>
            <person name="Michoud G."/>
            <person name="Merlino G."/>
            <person name="Sefrji F.O."/>
            <person name="Daffonchio D."/>
        </authorList>
    </citation>
    <scope>NUCLEOTIDE SEQUENCE [LARGE SCALE GENOMIC DNA]</scope>
    <source>
        <strain evidence="19 20">Nit1536</strain>
        <plasmid evidence="19 20">p1536_1</plasmid>
    </source>
</reference>
<keyword evidence="16" id="KW-0675">Receptor</keyword>
<keyword evidence="14" id="KW-0157">Chromophore</keyword>
<dbReference type="InterPro" id="IPR000014">
    <property type="entry name" value="PAS"/>
</dbReference>
<gene>
    <name evidence="19" type="ORF">NTH_04203</name>
</gene>
<dbReference type="InterPro" id="IPR036890">
    <property type="entry name" value="HATPase_C_sf"/>
</dbReference>
<protein>
    <recommendedName>
        <fullName evidence="3">Blue-light-activated histidine kinase</fullName>
        <ecNumber evidence="2">2.7.13.3</ecNumber>
    </recommendedName>
</protein>
<dbReference type="PROSITE" id="PS50113">
    <property type="entry name" value="PAC"/>
    <property type="match status" value="4"/>
</dbReference>
<dbReference type="InterPro" id="IPR011102">
    <property type="entry name" value="Sig_transdc_His_kinase_HWE"/>
</dbReference>
<organism evidence="19 20">
    <name type="scientific">Nitratireductor thuwali</name>
    <dbReference type="NCBI Taxonomy" id="2267699"/>
    <lineage>
        <taxon>Bacteria</taxon>
        <taxon>Pseudomonadati</taxon>
        <taxon>Pseudomonadota</taxon>
        <taxon>Alphaproteobacteria</taxon>
        <taxon>Hyphomicrobiales</taxon>
        <taxon>Phyllobacteriaceae</taxon>
        <taxon>Nitratireductor</taxon>
    </lineage>
</organism>
<dbReference type="SUPFAM" id="SSF55785">
    <property type="entry name" value="PYP-like sensor domain (PAS domain)"/>
    <property type="match status" value="4"/>
</dbReference>
<dbReference type="Gene3D" id="3.30.565.10">
    <property type="entry name" value="Histidine kinase-like ATPase, C-terminal domain"/>
    <property type="match status" value="1"/>
</dbReference>
<feature type="domain" description="PAC" evidence="18">
    <location>
        <begin position="100"/>
        <end position="152"/>
    </location>
</feature>
<evidence type="ECO:0000259" key="18">
    <source>
        <dbReference type="PROSITE" id="PS50113"/>
    </source>
</evidence>
<evidence type="ECO:0000256" key="1">
    <source>
        <dbReference type="ARBA" id="ARBA00000085"/>
    </source>
</evidence>
<feature type="domain" description="PAC" evidence="18">
    <location>
        <begin position="480"/>
        <end position="532"/>
    </location>
</feature>
<keyword evidence="13" id="KW-0067">ATP-binding</keyword>
<feature type="domain" description="PAC" evidence="18">
    <location>
        <begin position="350"/>
        <end position="402"/>
    </location>
</feature>
<dbReference type="GO" id="GO:0004673">
    <property type="term" value="F:protein histidine kinase activity"/>
    <property type="evidence" value="ECO:0007669"/>
    <property type="project" value="UniProtKB-EC"/>
</dbReference>
<name>A0ABY5MV36_9HYPH</name>
<evidence type="ECO:0000256" key="8">
    <source>
        <dbReference type="ARBA" id="ARBA00022643"/>
    </source>
</evidence>
<comment type="catalytic activity">
    <reaction evidence="1">
        <text>ATP + protein L-histidine = ADP + protein N-phospho-L-histidine.</text>
        <dbReference type="EC" id="2.7.13.3"/>
    </reaction>
</comment>
<evidence type="ECO:0000259" key="17">
    <source>
        <dbReference type="PROSITE" id="PS50112"/>
    </source>
</evidence>
<dbReference type="RefSeq" id="WP_338532222.1">
    <property type="nucleotide sequence ID" value="NZ_CP030942.1"/>
</dbReference>
<keyword evidence="8" id="KW-0288">FMN</keyword>
<dbReference type="PANTHER" id="PTHR41523">
    <property type="entry name" value="TWO-COMPONENT SYSTEM SENSOR PROTEIN"/>
    <property type="match status" value="1"/>
</dbReference>
<evidence type="ECO:0000256" key="7">
    <source>
        <dbReference type="ARBA" id="ARBA00022630"/>
    </source>
</evidence>
<keyword evidence="10" id="KW-0677">Repeat</keyword>
<feature type="domain" description="PAS" evidence="17">
    <location>
        <begin position="403"/>
        <end position="443"/>
    </location>
</feature>
<keyword evidence="5" id="KW-0597">Phosphoprotein</keyword>
<dbReference type="SMART" id="SM00911">
    <property type="entry name" value="HWE_HK"/>
    <property type="match status" value="1"/>
</dbReference>
<evidence type="ECO:0000313" key="20">
    <source>
        <dbReference type="Proteomes" id="UP001342418"/>
    </source>
</evidence>
<dbReference type="EC" id="2.7.13.3" evidence="2"/>
<evidence type="ECO:0000256" key="16">
    <source>
        <dbReference type="ARBA" id="ARBA00023170"/>
    </source>
</evidence>
<evidence type="ECO:0000256" key="12">
    <source>
        <dbReference type="ARBA" id="ARBA00022777"/>
    </source>
</evidence>
<dbReference type="Gene3D" id="3.30.450.20">
    <property type="entry name" value="PAS domain"/>
    <property type="match status" value="4"/>
</dbReference>
<sequence>MSSVEEFPVAARRLSEYDALVAAAPSALDAIPGAVYLCDHEGWLVRYNREAADRWRRAPSLGKERVRFCGSHRLFLPDGTPLAHEDCPMATAVLTGAPTRNGEIVMERPDGSRFVALVNIRALRDHQGKIQGAINCFQDISAHKAMEKEIRRKSADLEDFFENSAIGLHIVDGDGMIQRANKAELSLLGYTAEEYVGRHIGEFHADVPVISDILRKLSCGEKLHRYPARLRARDGSIKHVLITSNSRFEDGRFVNTRCFTTDVTDLYEAESARRESEDRLAATYEAATIGIAEADADGRLLRVNDAICKMLGRSREELLTVTFFDYTLEDDREDDRALYARQIRGELDSYALRKRAVRPDGTMVYLDIHSSSVRDASGVFLYGVRVIQDVTAAKLMEDRIRENQQHMRDLLEALPAAVYTTDAEGHITFYNKAAAEMSGRTPQVGDLWCVTWRLYNPDGTPLPHNECPMAVALRENRAVRGVEAIAERPDGRRIPFIPYPTPLHDAEGNLVGAINMLIDITERKQAESRQRTLIDELNHRVKNTLATVQSLVGQTARHAESLEDFSQRFEARLLALSRAHDLLTKRHWDDAPLDLLAREVLTPLAGEAAERIAIDGPSVHLNPRAALSFTMALNELATNAVKYGALLSECGTLSVAWRLEARSDQTMLNLEWREQGGPPVKPPMRRGVGSRLMERCIERDLGGQFDLVFEPTGVCCRISIPVGPSALAGSAPMGPARA</sequence>
<dbReference type="Pfam" id="PF07536">
    <property type="entry name" value="HWE_HK"/>
    <property type="match status" value="1"/>
</dbReference>
<keyword evidence="15" id="KW-0843">Virulence</keyword>
<dbReference type="InterPro" id="IPR013767">
    <property type="entry name" value="PAS_fold"/>
</dbReference>
<proteinExistence type="predicted"/>
<evidence type="ECO:0000256" key="6">
    <source>
        <dbReference type="ARBA" id="ARBA00022606"/>
    </source>
</evidence>
<dbReference type="InterPro" id="IPR000700">
    <property type="entry name" value="PAS-assoc_C"/>
</dbReference>
<evidence type="ECO:0000256" key="2">
    <source>
        <dbReference type="ARBA" id="ARBA00012438"/>
    </source>
</evidence>
<keyword evidence="12 19" id="KW-0418">Kinase</keyword>
<accession>A0ABY5MV36</accession>
<dbReference type="Pfam" id="PF08448">
    <property type="entry name" value="PAS_4"/>
    <property type="match status" value="3"/>
</dbReference>
<evidence type="ECO:0000256" key="14">
    <source>
        <dbReference type="ARBA" id="ARBA00022991"/>
    </source>
</evidence>
<evidence type="ECO:0000313" key="19">
    <source>
        <dbReference type="EMBL" id="UUP19691.1"/>
    </source>
</evidence>
<geneLocation type="plasmid" evidence="19 20">
    <name>p1536_1</name>
</geneLocation>
<keyword evidence="9 19" id="KW-0808">Transferase</keyword>